<keyword evidence="5" id="KW-1185">Reference proteome</keyword>
<protein>
    <submittedName>
        <fullName evidence="4">Acyltransferase</fullName>
    </submittedName>
</protein>
<name>A0ABS5PWR8_9PSED</name>
<dbReference type="InterPro" id="IPR043968">
    <property type="entry name" value="SGNH"/>
</dbReference>
<feature type="transmembrane region" description="Helical" evidence="1">
    <location>
        <begin position="87"/>
        <end position="107"/>
    </location>
</feature>
<feature type="domain" description="Acyltransferase 3" evidence="2">
    <location>
        <begin position="20"/>
        <end position="339"/>
    </location>
</feature>
<feature type="transmembrane region" description="Helical" evidence="1">
    <location>
        <begin position="321"/>
        <end position="339"/>
    </location>
</feature>
<feature type="transmembrane region" description="Helical" evidence="1">
    <location>
        <begin position="359"/>
        <end position="376"/>
    </location>
</feature>
<feature type="transmembrane region" description="Helical" evidence="1">
    <location>
        <begin position="257"/>
        <end position="274"/>
    </location>
</feature>
<reference evidence="4 5" key="1">
    <citation type="journal article" date="2021" name="Syst. Appl. Microbiol.">
        <title>Pseudomonas lalucatii sp. nov. isolated from Vallgornera, a karstic cave in Mallorca, Western Mediterranean.</title>
        <authorList>
            <person name="Busquets A."/>
            <person name="Mulet M."/>
            <person name="Gomila M."/>
            <person name="Garcia-Valdes E."/>
        </authorList>
    </citation>
    <scope>NUCLEOTIDE SEQUENCE [LARGE SCALE GENOMIC DNA]</scope>
    <source>
        <strain evidence="4 5">R1b54</strain>
    </source>
</reference>
<evidence type="ECO:0000259" key="2">
    <source>
        <dbReference type="Pfam" id="PF01757"/>
    </source>
</evidence>
<organism evidence="4 5">
    <name type="scientific">Pseudomonas lalucatii</name>
    <dbReference type="NCBI Taxonomy" id="1424203"/>
    <lineage>
        <taxon>Bacteria</taxon>
        <taxon>Pseudomonadati</taxon>
        <taxon>Pseudomonadota</taxon>
        <taxon>Gammaproteobacteria</taxon>
        <taxon>Pseudomonadales</taxon>
        <taxon>Pseudomonadaceae</taxon>
        <taxon>Pseudomonas</taxon>
    </lineage>
</organism>
<dbReference type="GO" id="GO:0016746">
    <property type="term" value="F:acyltransferase activity"/>
    <property type="evidence" value="ECO:0007669"/>
    <property type="project" value="UniProtKB-KW"/>
</dbReference>
<dbReference type="Proteomes" id="UP001196601">
    <property type="component" value="Unassembled WGS sequence"/>
</dbReference>
<evidence type="ECO:0000256" key="1">
    <source>
        <dbReference type="SAM" id="Phobius"/>
    </source>
</evidence>
<evidence type="ECO:0000313" key="5">
    <source>
        <dbReference type="Proteomes" id="UP001196601"/>
    </source>
</evidence>
<dbReference type="Pfam" id="PF19040">
    <property type="entry name" value="SGNH"/>
    <property type="match status" value="1"/>
</dbReference>
<sequence length="625" mass="70129">MTLTAERPGVAGYAEKGLRHDIQGLRAIAVLAVMLFHMNKEWLPGGFVGVDVFLVISGFLITSIILDRKESRKFDLLGFYWGRLKRILPACYVMLSAISTLAAYLFISKDFEFYTDSLESSLYFTSNQYFSGFGDYFSPSAHELPLLHTWSLAVEMQFYLILPFLLAWLPLRWVKVMIPTLIVILTAYVECVLRVKGQQQEMYFSLLARAPEFLIGSMVAALRLGEVWSSRFSSFMGWAGFILLASSLFFIKESYGFPGVIALIPCVGTALLIASKNNLLSRFLSLTILVWIGGLSYSLYLWHWPVLSIMRYYVGHYSLELPWLMAFVLMTFATAWLSFRWIETPFRKVRTLAAGGKKAAMLSLGVFPLVFLSGHVNSHVVDPVPTELTRYASQSEICHGKIIGNCVRGGGGDKPPALLLGDSHGAQLNHFFDVVGAANKFNVRIITGSSCVPIVGFDVERLPKWAQSACLAQIDAAKAFIDSSDAIILAGMWQYQTQSAAFMAAFDEFLSSANAQGKNVLVMAQIPMFASNLLRVQRFGSLGLPVTVESNNEWQQANAKIAKITDKYPSVSFVDFSSSAFFRARHLEMIFCFIRIITTLMRWARAIMESLLYRFLKSLSFECWW</sequence>
<keyword evidence="1" id="KW-0472">Membrane</keyword>
<comment type="caution">
    <text evidence="4">The sequence shown here is derived from an EMBL/GenBank/DDBJ whole genome shotgun (WGS) entry which is preliminary data.</text>
</comment>
<dbReference type="InterPro" id="IPR002656">
    <property type="entry name" value="Acyl_transf_3_dom"/>
</dbReference>
<feature type="transmembrane region" description="Helical" evidence="1">
    <location>
        <begin position="234"/>
        <end position="251"/>
    </location>
</feature>
<accession>A0ABS5PWR8</accession>
<evidence type="ECO:0000259" key="3">
    <source>
        <dbReference type="Pfam" id="PF19040"/>
    </source>
</evidence>
<proteinExistence type="predicted"/>
<keyword evidence="4" id="KW-0012">Acyltransferase</keyword>
<keyword evidence="1" id="KW-1133">Transmembrane helix</keyword>
<feature type="transmembrane region" description="Helical" evidence="1">
    <location>
        <begin position="283"/>
        <end position="301"/>
    </location>
</feature>
<keyword evidence="4" id="KW-0808">Transferase</keyword>
<keyword evidence="1" id="KW-0812">Transmembrane</keyword>
<gene>
    <name evidence="4" type="ORF">I0D00_03110</name>
</gene>
<feature type="domain" description="SGNH" evidence="3">
    <location>
        <begin position="402"/>
        <end position="577"/>
    </location>
</feature>
<dbReference type="PANTHER" id="PTHR23028">
    <property type="entry name" value="ACETYLTRANSFERASE"/>
    <property type="match status" value="1"/>
</dbReference>
<dbReference type="Pfam" id="PF01757">
    <property type="entry name" value="Acyl_transf_3"/>
    <property type="match status" value="1"/>
</dbReference>
<feature type="transmembrane region" description="Helical" evidence="1">
    <location>
        <begin position="147"/>
        <end position="169"/>
    </location>
</feature>
<dbReference type="InterPro" id="IPR050879">
    <property type="entry name" value="Acyltransferase_3"/>
</dbReference>
<dbReference type="RefSeq" id="WP_213638299.1">
    <property type="nucleotide sequence ID" value="NZ_JADPMV010000001.1"/>
</dbReference>
<dbReference type="PANTHER" id="PTHR23028:SF53">
    <property type="entry name" value="ACYL_TRANSF_3 DOMAIN-CONTAINING PROTEIN"/>
    <property type="match status" value="1"/>
</dbReference>
<dbReference type="EMBL" id="JADPMV010000001">
    <property type="protein sequence ID" value="MBS7660941.1"/>
    <property type="molecule type" value="Genomic_DNA"/>
</dbReference>
<feature type="transmembrane region" description="Helical" evidence="1">
    <location>
        <begin position="42"/>
        <end position="66"/>
    </location>
</feature>
<evidence type="ECO:0000313" key="4">
    <source>
        <dbReference type="EMBL" id="MBS7660941.1"/>
    </source>
</evidence>